<protein>
    <submittedName>
        <fullName evidence="3">General secretory system II protein E domain protein</fullName>
    </submittedName>
</protein>
<dbReference type="RefSeq" id="WP_012831451.1">
    <property type="nucleotide sequence ID" value="NC_013440.1"/>
</dbReference>
<dbReference type="OrthoDB" id="5294733at2"/>
<dbReference type="InterPro" id="IPR037257">
    <property type="entry name" value="T2SS_E_N_sf"/>
</dbReference>
<proteinExistence type="predicted"/>
<organism evidence="3 4">
    <name type="scientific">Haliangium ochraceum (strain DSM 14365 / JCM 11303 / SMP-2)</name>
    <dbReference type="NCBI Taxonomy" id="502025"/>
    <lineage>
        <taxon>Bacteria</taxon>
        <taxon>Pseudomonadati</taxon>
        <taxon>Myxococcota</taxon>
        <taxon>Polyangia</taxon>
        <taxon>Haliangiales</taxon>
        <taxon>Kofleriaceae</taxon>
        <taxon>Haliangium</taxon>
    </lineage>
</organism>
<reference evidence="3 4" key="1">
    <citation type="journal article" date="2010" name="Stand. Genomic Sci.">
        <title>Complete genome sequence of Haliangium ochraceum type strain (SMP-2).</title>
        <authorList>
            <consortium name="US DOE Joint Genome Institute (JGI-PGF)"/>
            <person name="Ivanova N."/>
            <person name="Daum C."/>
            <person name="Lang E."/>
            <person name="Abt B."/>
            <person name="Kopitz M."/>
            <person name="Saunders E."/>
            <person name="Lapidus A."/>
            <person name="Lucas S."/>
            <person name="Glavina Del Rio T."/>
            <person name="Nolan M."/>
            <person name="Tice H."/>
            <person name="Copeland A."/>
            <person name="Cheng J.F."/>
            <person name="Chen F."/>
            <person name="Bruce D."/>
            <person name="Goodwin L."/>
            <person name="Pitluck S."/>
            <person name="Mavromatis K."/>
            <person name="Pati A."/>
            <person name="Mikhailova N."/>
            <person name="Chen A."/>
            <person name="Palaniappan K."/>
            <person name="Land M."/>
            <person name="Hauser L."/>
            <person name="Chang Y.J."/>
            <person name="Jeffries C.D."/>
            <person name="Detter J.C."/>
            <person name="Brettin T."/>
            <person name="Rohde M."/>
            <person name="Goker M."/>
            <person name="Bristow J."/>
            <person name="Markowitz V."/>
            <person name="Eisen J.A."/>
            <person name="Hugenholtz P."/>
            <person name="Kyrpides N.C."/>
            <person name="Klenk H.P."/>
        </authorList>
    </citation>
    <scope>NUCLEOTIDE SEQUENCE [LARGE SCALE GENOMIC DNA]</scope>
    <source>
        <strain evidence="4">DSM 14365 / CIP 107738 / JCM 11303 / AJ 13395 / SMP-2</strain>
    </source>
</reference>
<dbReference type="HOGENOM" id="CLU_548319_0_0_7"/>
<dbReference type="InterPro" id="IPR007831">
    <property type="entry name" value="T2SS_GspE_N"/>
</dbReference>
<name>D0LP33_HALO1</name>
<keyword evidence="4" id="KW-1185">Reference proteome</keyword>
<evidence type="ECO:0000256" key="1">
    <source>
        <dbReference type="SAM" id="MobiDB-lite"/>
    </source>
</evidence>
<dbReference type="STRING" id="502025.Hoch_6390"/>
<feature type="compositionally biased region" description="Basic and acidic residues" evidence="1">
    <location>
        <begin position="195"/>
        <end position="218"/>
    </location>
</feature>
<feature type="compositionally biased region" description="Acidic residues" evidence="1">
    <location>
        <begin position="255"/>
        <end position="264"/>
    </location>
</feature>
<dbReference type="eggNOG" id="COG2207">
    <property type="taxonomic scope" value="Bacteria"/>
</dbReference>
<accession>D0LP33</accession>
<feature type="region of interest" description="Disordered" evidence="1">
    <location>
        <begin position="190"/>
        <end position="298"/>
    </location>
</feature>
<dbReference type="EMBL" id="CP001804">
    <property type="protein sequence ID" value="ACY18859.1"/>
    <property type="molecule type" value="Genomic_DNA"/>
</dbReference>
<evidence type="ECO:0000259" key="2">
    <source>
        <dbReference type="Pfam" id="PF05157"/>
    </source>
</evidence>
<feature type="compositionally biased region" description="Acidic residues" evidence="1">
    <location>
        <begin position="219"/>
        <end position="229"/>
    </location>
</feature>
<evidence type="ECO:0000313" key="4">
    <source>
        <dbReference type="Proteomes" id="UP000001880"/>
    </source>
</evidence>
<evidence type="ECO:0000313" key="3">
    <source>
        <dbReference type="EMBL" id="ACY18859.1"/>
    </source>
</evidence>
<gene>
    <name evidence="3" type="ordered locus">Hoch_6390</name>
</gene>
<dbReference type="AlphaFoldDB" id="D0LP33"/>
<sequence length="497" mass="53308">MANRGILGKHANVSRFVRIGQRLLAESLVTREQLDEAVALQRRGGLRLGTVLIDLGYLDADQLARSLGRWYGMAPALEAHFAARNPSLQARLPPSLAARFGAIPLNWVGAAGQWLAIAVMDPLPQTATEQLESALGHQLVPAIAADRLVRQNLAAIYGVEPAGRAAEARMAPPLEYLDDDPECELELHLAAPSTRRSERHDSAEHEPDIEIEFARDLGDDSGDDDDSEEITTRRRRLENGDQGAARASDSGDPGDPGDPDDSGDPGDPGDQADSDGDQAGGAVPIAYPDADSSRSTNPVIPLRALGRIPLRRFASTASATLDDPADAPVEQTLEDVLRAIRRSTGRDHIGDLSVQALRDLFDGIFDVGAVLAVRDNFAVGWKGFLRFGEDEIVERLTLPLRTPSAVSHACEQRRPYLGPSTPETAVMDQHVWHTLGVEEPSTMAVAPLLLDTSAACVLYAHTRLNTEAAAAAIGDRFTALAGAAAAAFERLIRASER</sequence>
<dbReference type="KEGG" id="hoh:Hoch_6390"/>
<dbReference type="SUPFAM" id="SSF160246">
    <property type="entry name" value="EspE N-terminal domain-like"/>
    <property type="match status" value="1"/>
</dbReference>
<dbReference type="Gene3D" id="3.30.300.160">
    <property type="entry name" value="Type II secretion system, protein E, N-terminal domain"/>
    <property type="match status" value="1"/>
</dbReference>
<dbReference type="Proteomes" id="UP000001880">
    <property type="component" value="Chromosome"/>
</dbReference>
<dbReference type="Pfam" id="PF05157">
    <property type="entry name" value="MshEN"/>
    <property type="match status" value="1"/>
</dbReference>
<feature type="domain" description="Type II secretion system protein GspE N-terminal" evidence="2">
    <location>
        <begin position="83"/>
        <end position="160"/>
    </location>
</feature>